<keyword evidence="9 11" id="KW-0472">Membrane</keyword>
<evidence type="ECO:0000256" key="11">
    <source>
        <dbReference type="SAM" id="Phobius"/>
    </source>
</evidence>
<dbReference type="PANTHER" id="PTHR43298:SF2">
    <property type="entry name" value="FMN_FAD EXPORTER YEEO-RELATED"/>
    <property type="match status" value="1"/>
</dbReference>
<proteinExistence type="inferred from homology"/>
<feature type="transmembrane region" description="Helical" evidence="11">
    <location>
        <begin position="197"/>
        <end position="218"/>
    </location>
</feature>
<evidence type="ECO:0000256" key="5">
    <source>
        <dbReference type="ARBA" id="ARBA00022475"/>
    </source>
</evidence>
<dbReference type="CDD" id="cd13136">
    <property type="entry name" value="MATE_DinF_like"/>
    <property type="match status" value="1"/>
</dbReference>
<feature type="transmembrane region" description="Helical" evidence="11">
    <location>
        <begin position="161"/>
        <end position="185"/>
    </location>
</feature>
<dbReference type="PIRSF" id="PIRSF006603">
    <property type="entry name" value="DinF"/>
    <property type="match status" value="1"/>
</dbReference>
<feature type="transmembrane region" description="Helical" evidence="11">
    <location>
        <begin position="48"/>
        <end position="76"/>
    </location>
</feature>
<dbReference type="InterPro" id="IPR044644">
    <property type="entry name" value="DinF-like"/>
</dbReference>
<gene>
    <name evidence="12" type="ORF">AXE80_12705</name>
</gene>
<evidence type="ECO:0000313" key="13">
    <source>
        <dbReference type="Proteomes" id="UP000092967"/>
    </source>
</evidence>
<feature type="transmembrane region" description="Helical" evidence="11">
    <location>
        <begin position="356"/>
        <end position="377"/>
    </location>
</feature>
<feature type="transmembrane region" description="Helical" evidence="11">
    <location>
        <begin position="7"/>
        <end position="28"/>
    </location>
</feature>
<accession>A0A1B1Y8I5</accession>
<dbReference type="GO" id="GO:0015297">
    <property type="term" value="F:antiporter activity"/>
    <property type="evidence" value="ECO:0007669"/>
    <property type="project" value="UniProtKB-KW"/>
</dbReference>
<evidence type="ECO:0000256" key="1">
    <source>
        <dbReference type="ARBA" id="ARBA00004651"/>
    </source>
</evidence>
<evidence type="ECO:0000256" key="8">
    <source>
        <dbReference type="ARBA" id="ARBA00023065"/>
    </source>
</evidence>
<keyword evidence="6 11" id="KW-0812">Transmembrane</keyword>
<evidence type="ECO:0000256" key="2">
    <source>
        <dbReference type="ARBA" id="ARBA00010199"/>
    </source>
</evidence>
<dbReference type="RefSeq" id="WP_068827947.1">
    <property type="nucleotide sequence ID" value="NZ_CP014224.1"/>
</dbReference>
<evidence type="ECO:0000256" key="3">
    <source>
        <dbReference type="ARBA" id="ARBA00022448"/>
    </source>
</evidence>
<keyword evidence="8" id="KW-0406">Ion transport</keyword>
<dbReference type="NCBIfam" id="TIGR00797">
    <property type="entry name" value="matE"/>
    <property type="match status" value="1"/>
</dbReference>
<dbReference type="AlphaFoldDB" id="A0A1B1Y8I5"/>
<dbReference type="STRING" id="1790137.AXE80_12705"/>
<feature type="transmembrane region" description="Helical" evidence="11">
    <location>
        <begin position="414"/>
        <end position="432"/>
    </location>
</feature>
<evidence type="ECO:0000256" key="10">
    <source>
        <dbReference type="ARBA" id="ARBA00031636"/>
    </source>
</evidence>
<dbReference type="Pfam" id="PF01554">
    <property type="entry name" value="MatE"/>
    <property type="match status" value="2"/>
</dbReference>
<keyword evidence="3" id="KW-0813">Transport</keyword>
<organism evidence="12 13">
    <name type="scientific">Wenyingzhuangia fucanilytica</name>
    <dbReference type="NCBI Taxonomy" id="1790137"/>
    <lineage>
        <taxon>Bacteria</taxon>
        <taxon>Pseudomonadati</taxon>
        <taxon>Bacteroidota</taxon>
        <taxon>Flavobacteriia</taxon>
        <taxon>Flavobacteriales</taxon>
        <taxon>Flavobacteriaceae</taxon>
        <taxon>Wenyingzhuangia</taxon>
    </lineage>
</organism>
<feature type="transmembrane region" description="Helical" evidence="11">
    <location>
        <begin position="97"/>
        <end position="120"/>
    </location>
</feature>
<evidence type="ECO:0000256" key="7">
    <source>
        <dbReference type="ARBA" id="ARBA00022989"/>
    </source>
</evidence>
<dbReference type="InterPro" id="IPR050222">
    <property type="entry name" value="MATE_MdtK"/>
</dbReference>
<dbReference type="OrthoDB" id="5242355at2"/>
<dbReference type="GO" id="GO:0005886">
    <property type="term" value="C:plasma membrane"/>
    <property type="evidence" value="ECO:0007669"/>
    <property type="project" value="UniProtKB-SubCell"/>
</dbReference>
<evidence type="ECO:0000256" key="6">
    <source>
        <dbReference type="ARBA" id="ARBA00022692"/>
    </source>
</evidence>
<keyword evidence="13" id="KW-1185">Reference proteome</keyword>
<evidence type="ECO:0000313" key="12">
    <source>
        <dbReference type="EMBL" id="ANW97092.1"/>
    </source>
</evidence>
<keyword evidence="7 11" id="KW-1133">Transmembrane helix</keyword>
<dbReference type="PANTHER" id="PTHR43298">
    <property type="entry name" value="MULTIDRUG RESISTANCE PROTEIN NORM-RELATED"/>
    <property type="match status" value="1"/>
</dbReference>
<feature type="transmembrane region" description="Helical" evidence="11">
    <location>
        <begin position="132"/>
        <end position="154"/>
    </location>
</feature>
<dbReference type="InterPro" id="IPR002528">
    <property type="entry name" value="MATE_fam"/>
</dbReference>
<sequence length="443" mass="49249">MSSRKFSFKYINSIAVPAIVSGVIEPILSLTDTAIVGNVSINATEALAAVGLAGSFIATLGWIFTQSKVAIAALVAEYLGKNQLDKIIGLPAQMIGINMILGILVYIVTYALTVSIFQLYNADHLVLDYTVSYYRIRALGFPLLLFIVSVFSIFRGLQNTFWPMVVSATGAVLNIVLDVVLVYGIQDVIPAMHVEGAAWASVISQLVMFVFALILLFIKTPFRLKIIFNIHPELKRTINISLNMLVRTIALNTSLVMANAYATKYGSNYIAAFTIAFQIWLFFAFFMDGYASVSAIVSGKLKGEKNYKDLSLLVSTITKYALGVALFLLLIFGFAYPYIGSIFTKDKEVISTFNTFFWMVLLMQPLNAIAFVYDDVFKGMAEAVTLRNTLLKATFLGFVPTLVVLDYLEFKMLGIWIAFLVWMLLRAVILRIKFVKLLKLNLE</sequence>
<reference evidence="12 13" key="1">
    <citation type="submission" date="2016-02" db="EMBL/GenBank/DDBJ databases">
        <authorList>
            <person name="Wen L."/>
            <person name="He K."/>
            <person name="Yang H."/>
        </authorList>
    </citation>
    <scope>NUCLEOTIDE SEQUENCE [LARGE SCALE GENOMIC DNA]</scope>
    <source>
        <strain evidence="12 13">CZ1127</strain>
    </source>
</reference>
<feature type="transmembrane region" description="Helical" evidence="11">
    <location>
        <begin position="312"/>
        <end position="336"/>
    </location>
</feature>
<dbReference type="GO" id="GO:0042910">
    <property type="term" value="F:xenobiotic transmembrane transporter activity"/>
    <property type="evidence" value="ECO:0007669"/>
    <property type="project" value="InterPro"/>
</dbReference>
<dbReference type="Proteomes" id="UP000092967">
    <property type="component" value="Chromosome"/>
</dbReference>
<name>A0A1B1Y8I5_9FLAO</name>
<evidence type="ECO:0000256" key="9">
    <source>
        <dbReference type="ARBA" id="ARBA00023136"/>
    </source>
</evidence>
<dbReference type="GO" id="GO:0006811">
    <property type="term" value="P:monoatomic ion transport"/>
    <property type="evidence" value="ECO:0007669"/>
    <property type="project" value="UniProtKB-KW"/>
</dbReference>
<protein>
    <recommendedName>
        <fullName evidence="10">Multidrug-efflux transporter</fullName>
    </recommendedName>
</protein>
<comment type="subcellular location">
    <subcellularLocation>
        <location evidence="1">Cell membrane</location>
        <topology evidence="1">Multi-pass membrane protein</topology>
    </subcellularLocation>
</comment>
<evidence type="ECO:0000256" key="4">
    <source>
        <dbReference type="ARBA" id="ARBA00022449"/>
    </source>
</evidence>
<dbReference type="InterPro" id="IPR048279">
    <property type="entry name" value="MdtK-like"/>
</dbReference>
<keyword evidence="5" id="KW-1003">Cell membrane</keyword>
<feature type="transmembrane region" description="Helical" evidence="11">
    <location>
        <begin position="269"/>
        <end position="291"/>
    </location>
</feature>
<comment type="similarity">
    <text evidence="2">Belongs to the multi antimicrobial extrusion (MATE) (TC 2.A.66.1) family.</text>
</comment>
<dbReference type="KEGG" id="wfu:AXE80_12705"/>
<dbReference type="EMBL" id="CP014224">
    <property type="protein sequence ID" value="ANW97092.1"/>
    <property type="molecule type" value="Genomic_DNA"/>
</dbReference>
<keyword evidence="4" id="KW-0050">Antiport</keyword>